<dbReference type="VEuPathDB" id="FungiDB:BD410DRAFT_842682"/>
<keyword evidence="1" id="KW-0472">Membrane</keyword>
<dbReference type="Proteomes" id="UP000294933">
    <property type="component" value="Unassembled WGS sequence"/>
</dbReference>
<sequence length="151" mass="16378">MADSSSDIAELIAEASQLFRRRYGFPVSAAAIVHPSIATKDSIGNWIAVLITISNPLTVILINRLVLNLRQVSHFQEGTTTTRGTADTNQELAFATNSLLGNIGAPLRMGPEDEEEIELDLLGDDGVNVVRESRIVDLSDLIEEPRSPPNV</sequence>
<keyword evidence="3" id="KW-1185">Reference proteome</keyword>
<evidence type="ECO:0000256" key="1">
    <source>
        <dbReference type="SAM" id="Phobius"/>
    </source>
</evidence>
<keyword evidence="1" id="KW-1133">Transmembrane helix</keyword>
<evidence type="ECO:0000313" key="2">
    <source>
        <dbReference type="EMBL" id="TDL18650.1"/>
    </source>
</evidence>
<reference evidence="2 3" key="1">
    <citation type="submission" date="2018-06" db="EMBL/GenBank/DDBJ databases">
        <title>A transcriptomic atlas of mushroom development highlights an independent origin of complex multicellularity.</title>
        <authorList>
            <consortium name="DOE Joint Genome Institute"/>
            <person name="Krizsan K."/>
            <person name="Almasi E."/>
            <person name="Merenyi Z."/>
            <person name="Sahu N."/>
            <person name="Viragh M."/>
            <person name="Koszo T."/>
            <person name="Mondo S."/>
            <person name="Kiss B."/>
            <person name="Balint B."/>
            <person name="Kues U."/>
            <person name="Barry K."/>
            <person name="Hegedus J.C."/>
            <person name="Henrissat B."/>
            <person name="Johnson J."/>
            <person name="Lipzen A."/>
            <person name="Ohm R."/>
            <person name="Nagy I."/>
            <person name="Pangilinan J."/>
            <person name="Yan J."/>
            <person name="Xiong Y."/>
            <person name="Grigoriev I.V."/>
            <person name="Hibbett D.S."/>
            <person name="Nagy L.G."/>
        </authorList>
    </citation>
    <scope>NUCLEOTIDE SEQUENCE [LARGE SCALE GENOMIC DNA]</scope>
    <source>
        <strain evidence="2 3">SZMC22713</strain>
    </source>
</reference>
<gene>
    <name evidence="2" type="ORF">BD410DRAFT_842682</name>
</gene>
<proteinExistence type="predicted"/>
<protein>
    <submittedName>
        <fullName evidence="2">Uncharacterized protein</fullName>
    </submittedName>
</protein>
<evidence type="ECO:0000313" key="3">
    <source>
        <dbReference type="Proteomes" id="UP000294933"/>
    </source>
</evidence>
<organism evidence="2 3">
    <name type="scientific">Rickenella mellea</name>
    <dbReference type="NCBI Taxonomy" id="50990"/>
    <lineage>
        <taxon>Eukaryota</taxon>
        <taxon>Fungi</taxon>
        <taxon>Dikarya</taxon>
        <taxon>Basidiomycota</taxon>
        <taxon>Agaricomycotina</taxon>
        <taxon>Agaricomycetes</taxon>
        <taxon>Hymenochaetales</taxon>
        <taxon>Rickenellaceae</taxon>
        <taxon>Rickenella</taxon>
    </lineage>
</organism>
<keyword evidence="1" id="KW-0812">Transmembrane</keyword>
<dbReference type="AlphaFoldDB" id="A0A4Y7PVT6"/>
<accession>A0A4Y7PVT6</accession>
<dbReference type="EMBL" id="ML170205">
    <property type="protein sequence ID" value="TDL18650.1"/>
    <property type="molecule type" value="Genomic_DNA"/>
</dbReference>
<name>A0A4Y7PVT6_9AGAM</name>
<feature type="transmembrane region" description="Helical" evidence="1">
    <location>
        <begin position="43"/>
        <end position="66"/>
    </location>
</feature>